<reference evidence="3 4" key="1">
    <citation type="journal article" date="2015" name="Genome Biol. Evol.">
        <title>Phylogenomic analyses indicate that early fungi evolved digesting cell walls of algal ancestors of land plants.</title>
        <authorList>
            <person name="Chang Y."/>
            <person name="Wang S."/>
            <person name="Sekimoto S."/>
            <person name="Aerts A.L."/>
            <person name="Choi C."/>
            <person name="Clum A."/>
            <person name="LaButti K.M."/>
            <person name="Lindquist E.A."/>
            <person name="Yee Ngan C."/>
            <person name="Ohm R.A."/>
            <person name="Salamov A.A."/>
            <person name="Grigoriev I.V."/>
            <person name="Spatafora J.W."/>
            <person name="Berbee M.L."/>
        </authorList>
    </citation>
    <scope>NUCLEOTIDE SEQUENCE [LARGE SCALE GENOMIC DNA]</scope>
    <source>
        <strain evidence="3 4">NRRL 1564</strain>
    </source>
</reference>
<protein>
    <recommendedName>
        <fullName evidence="2">Fungal-type protein kinase domain-containing protein</fullName>
    </recommendedName>
</protein>
<dbReference type="EMBL" id="KZ303527">
    <property type="protein sequence ID" value="PIA13741.1"/>
    <property type="molecule type" value="Genomic_DNA"/>
</dbReference>
<dbReference type="InterPro" id="IPR040976">
    <property type="entry name" value="Pkinase_fungal"/>
</dbReference>
<keyword evidence="4" id="KW-1185">Reference proteome</keyword>
<evidence type="ECO:0000313" key="4">
    <source>
        <dbReference type="Proteomes" id="UP000242474"/>
    </source>
</evidence>
<dbReference type="OrthoDB" id="5584477at2759"/>
<evidence type="ECO:0000313" key="3">
    <source>
        <dbReference type="EMBL" id="PIA13741.1"/>
    </source>
</evidence>
<accession>A0A2G5B417</accession>
<organism evidence="3 4">
    <name type="scientific">Coemansia reversa (strain ATCC 12441 / NRRL 1564)</name>
    <dbReference type="NCBI Taxonomy" id="763665"/>
    <lineage>
        <taxon>Eukaryota</taxon>
        <taxon>Fungi</taxon>
        <taxon>Fungi incertae sedis</taxon>
        <taxon>Zoopagomycota</taxon>
        <taxon>Kickxellomycotina</taxon>
        <taxon>Kickxellomycetes</taxon>
        <taxon>Kickxellales</taxon>
        <taxon>Kickxellaceae</taxon>
        <taxon>Coemansia</taxon>
    </lineage>
</organism>
<name>A0A2G5B417_COERN</name>
<feature type="region of interest" description="Disordered" evidence="1">
    <location>
        <begin position="1"/>
        <end position="79"/>
    </location>
</feature>
<dbReference type="AlphaFoldDB" id="A0A2G5B417"/>
<feature type="compositionally biased region" description="Polar residues" evidence="1">
    <location>
        <begin position="38"/>
        <end position="72"/>
    </location>
</feature>
<gene>
    <name evidence="3" type="ORF">COEREDRAFT_83213</name>
</gene>
<feature type="domain" description="Fungal-type protein kinase" evidence="2">
    <location>
        <begin position="288"/>
        <end position="417"/>
    </location>
</feature>
<sequence>MLCAEETPSPSDSDNSDVPFFDSALTPRTRRIRKSKKQSNNTSTGGLASISTRSGVKNTPQKSNPSHRSNPQYRGLSDVEFTTMRRKEMEDEVKTHLIENVTSVVDNAQPRELQKKALAAEIAKDIAQIIEAMVSSELNPDAPATNNNSGGEDGILNTGTTLYERQAFSRALPWICSTNNNDAAQRTEQPLYGQISAFILLVAHLLKRLVTDRGQVKESEFRLILPYEKTNVTPDGADDSSKIDIALRWRSMKARVKPQPDLTYRKIMAVGEIKRDAKGGRTGALPGGLICCGSVINVCIFGNYHAFASPDIDMTTAMGRFEFTRLLVGWSLCSMYQLGYDETIQAVKGLDCYRIMVPSIDNPALSTAYYTNEFVMGAERLFGRHCRCLLATDSLPTEKVTEDRPIKATVVIKDSWTIYSAAKDLQSQGNDSGSSSISVKLRLFGQTNPLFLPLSAVMLVRLAVRLQCCIGSKTVCKTTMILRAHIR</sequence>
<proteinExistence type="predicted"/>
<evidence type="ECO:0000259" key="2">
    <source>
        <dbReference type="Pfam" id="PF17667"/>
    </source>
</evidence>
<evidence type="ECO:0000256" key="1">
    <source>
        <dbReference type="SAM" id="MobiDB-lite"/>
    </source>
</evidence>
<feature type="compositionally biased region" description="Basic residues" evidence="1">
    <location>
        <begin position="28"/>
        <end position="37"/>
    </location>
</feature>
<dbReference type="Pfam" id="PF17667">
    <property type="entry name" value="Pkinase_fungal"/>
    <property type="match status" value="1"/>
</dbReference>
<dbReference type="Proteomes" id="UP000242474">
    <property type="component" value="Unassembled WGS sequence"/>
</dbReference>
<feature type="compositionally biased region" description="Low complexity" evidence="1">
    <location>
        <begin position="8"/>
        <end position="23"/>
    </location>
</feature>